<accession>A0A250IIN1</accession>
<dbReference type="OrthoDB" id="5505397at2"/>
<keyword evidence="2" id="KW-1185">Reference proteome</keyword>
<dbReference type="AlphaFoldDB" id="A0A250IIN1"/>
<dbReference type="EMBL" id="CP022163">
    <property type="protein sequence ID" value="ATB31128.1"/>
    <property type="molecule type" value="Genomic_DNA"/>
</dbReference>
<evidence type="ECO:0000313" key="2">
    <source>
        <dbReference type="Proteomes" id="UP000217289"/>
    </source>
</evidence>
<reference evidence="1 2" key="1">
    <citation type="submission" date="2017-06" db="EMBL/GenBank/DDBJ databases">
        <authorList>
            <person name="Kim H.J."/>
            <person name="Triplett B.A."/>
        </authorList>
    </citation>
    <scope>NUCLEOTIDE SEQUENCE [LARGE SCALE GENOMIC DNA]</scope>
    <source>
        <strain evidence="1 2">DSM 14713</strain>
    </source>
</reference>
<protein>
    <submittedName>
        <fullName evidence="1">Uncharacterized protein</fullName>
    </submittedName>
</protein>
<evidence type="ECO:0000313" key="1">
    <source>
        <dbReference type="EMBL" id="ATB31128.1"/>
    </source>
</evidence>
<proteinExistence type="predicted"/>
<name>A0A250IIN1_9BACT</name>
<gene>
    <name evidence="1" type="ORF">MEBOL_004590</name>
</gene>
<organism evidence="1 2">
    <name type="scientific">Melittangium boletus DSM 14713</name>
    <dbReference type="NCBI Taxonomy" id="1294270"/>
    <lineage>
        <taxon>Bacteria</taxon>
        <taxon>Pseudomonadati</taxon>
        <taxon>Myxococcota</taxon>
        <taxon>Myxococcia</taxon>
        <taxon>Myxococcales</taxon>
        <taxon>Cystobacterineae</taxon>
        <taxon>Archangiaceae</taxon>
        <taxon>Melittangium</taxon>
    </lineage>
</organism>
<dbReference type="RefSeq" id="WP_157775389.1">
    <property type="nucleotide sequence ID" value="NZ_CP022163.1"/>
</dbReference>
<sequence>MQPTLNHLSLQSGMSGLRMIAGELASGAVPCTARAGLLSTSLRRIGLMMILLISPACTSPNDYIIYTGAGGDEASGPWSRIPGIVLSQENITQQAPAGLLRFEIMKAISDQFLRLEGATSCDTTDPLNRKPVRNLTAEYCSALYVVNISEDGQPPTYELRLTTPRRNLVNPERGCFPPQSVKDADYPVNRITLIGLLHNHPCWRGPSTPDMAIWPMDFDATQGMARLDLYPGNSVTGEPPIIGGSPIVAQSFIFARKEQHPIYLLLRSTGDVHEWSGNAWEWRTRCEPEPLGSGPARCAPLFNPGRN</sequence>
<dbReference type="KEGG" id="mbd:MEBOL_004590"/>
<dbReference type="Proteomes" id="UP000217289">
    <property type="component" value="Chromosome"/>
</dbReference>